<reference evidence="3 4" key="1">
    <citation type="submission" date="2015-06" db="EMBL/GenBank/DDBJ databases">
        <title>Comparative genome analysis of nirS-carrying Bradyrhizobium sp. strains.</title>
        <authorList>
            <person name="Ishii S."/>
            <person name="Jang J."/>
            <person name="Nishizawa T."/>
            <person name="Senoo K."/>
        </authorList>
    </citation>
    <scope>NUCLEOTIDE SEQUENCE [LARGE SCALE GENOMIC DNA]</scope>
    <source>
        <strain evidence="3 4">TSA1</strain>
    </source>
</reference>
<dbReference type="RefSeq" id="WP_100178205.1">
    <property type="nucleotide sequence ID" value="NZ_LFJC01000003.1"/>
</dbReference>
<dbReference type="PANTHER" id="PTHR13504:SF39">
    <property type="entry name" value="CELL FILAMENTATION PROTEIN"/>
    <property type="match status" value="1"/>
</dbReference>
<protein>
    <submittedName>
        <fullName evidence="3">Cell division protein Fic</fullName>
    </submittedName>
</protein>
<dbReference type="Proteomes" id="UP000228930">
    <property type="component" value="Unassembled WGS sequence"/>
</dbReference>
<dbReference type="InterPro" id="IPR040198">
    <property type="entry name" value="Fido_containing"/>
</dbReference>
<evidence type="ECO:0000256" key="1">
    <source>
        <dbReference type="PIRSR" id="PIRSR640198-1"/>
    </source>
</evidence>
<evidence type="ECO:0000313" key="3">
    <source>
        <dbReference type="EMBL" id="PIT03049.1"/>
    </source>
</evidence>
<feature type="active site" evidence="1">
    <location>
        <position position="130"/>
    </location>
</feature>
<evidence type="ECO:0000259" key="2">
    <source>
        <dbReference type="PROSITE" id="PS51459"/>
    </source>
</evidence>
<dbReference type="Pfam" id="PF02661">
    <property type="entry name" value="Fic"/>
    <property type="match status" value="1"/>
</dbReference>
<gene>
    <name evidence="3" type="ORF">TSA1_21545</name>
</gene>
<dbReference type="PANTHER" id="PTHR13504">
    <property type="entry name" value="FIDO DOMAIN-CONTAINING PROTEIN DDB_G0283145"/>
    <property type="match status" value="1"/>
</dbReference>
<dbReference type="AlphaFoldDB" id="A0A2M6UEP6"/>
<name>A0A2M6UEP6_9BRAD</name>
<dbReference type="PROSITE" id="PS51459">
    <property type="entry name" value="FIDO"/>
    <property type="match status" value="1"/>
</dbReference>
<dbReference type="GO" id="GO:0051301">
    <property type="term" value="P:cell division"/>
    <property type="evidence" value="ECO:0007669"/>
    <property type="project" value="UniProtKB-KW"/>
</dbReference>
<comment type="caution">
    <text evidence="3">The sequence shown here is derived from an EMBL/GenBank/DDBJ whole genome shotgun (WGS) entry which is preliminary data.</text>
</comment>
<dbReference type="EMBL" id="LFJC01000003">
    <property type="protein sequence ID" value="PIT03049.1"/>
    <property type="molecule type" value="Genomic_DNA"/>
</dbReference>
<dbReference type="InterPro" id="IPR003812">
    <property type="entry name" value="Fido"/>
</dbReference>
<keyword evidence="3" id="KW-0132">Cell division</keyword>
<accession>A0A2M6UEP6</accession>
<evidence type="ECO:0000313" key="4">
    <source>
        <dbReference type="Proteomes" id="UP000228930"/>
    </source>
</evidence>
<keyword evidence="4" id="KW-1185">Reference proteome</keyword>
<dbReference type="Gene3D" id="1.10.3290.10">
    <property type="entry name" value="Fido-like domain"/>
    <property type="match status" value="1"/>
</dbReference>
<dbReference type="NCBIfam" id="TIGR02613">
    <property type="entry name" value="mob_myst_B"/>
    <property type="match status" value="1"/>
</dbReference>
<dbReference type="InterPro" id="IPR036597">
    <property type="entry name" value="Fido-like_dom_sf"/>
</dbReference>
<dbReference type="SUPFAM" id="SSF140931">
    <property type="entry name" value="Fic-like"/>
    <property type="match status" value="1"/>
</dbReference>
<sequence>MIGNLHYPEGATPLDPNELDGLKHRHITTQGELDQLEQANIVSGLLWLGRQRAHVLTDNFAVTLHKRLFGDVWDWAGTFRTTGKNIGVDPVHIPVELRTLMDDAQYWANNKTYPPSEAAIRLHHRLVKIHPFPNGNGRHARIMADAVLVRVYHAKPIDWAGGHDLQKMNERRAAYIAALKAADRDDIGPLMEFVGRRDDL</sequence>
<feature type="domain" description="Fido" evidence="2">
    <location>
        <begin position="56"/>
        <end position="196"/>
    </location>
</feature>
<proteinExistence type="predicted"/>
<keyword evidence="3" id="KW-0131">Cell cycle</keyword>
<dbReference type="InterPro" id="IPR013436">
    <property type="entry name" value="Mobile_mystery_prot_B"/>
</dbReference>
<organism evidence="3 4">
    <name type="scientific">Bradyrhizobium nitroreducens</name>
    <dbReference type="NCBI Taxonomy" id="709803"/>
    <lineage>
        <taxon>Bacteria</taxon>
        <taxon>Pseudomonadati</taxon>
        <taxon>Pseudomonadota</taxon>
        <taxon>Alphaproteobacteria</taxon>
        <taxon>Hyphomicrobiales</taxon>
        <taxon>Nitrobacteraceae</taxon>
        <taxon>Bradyrhizobium</taxon>
    </lineage>
</organism>